<evidence type="ECO:0000256" key="2">
    <source>
        <dbReference type="ARBA" id="ARBA00010062"/>
    </source>
</evidence>
<dbReference type="AlphaFoldDB" id="K0JVZ9"/>
<gene>
    <name evidence="7" type="ordered locus">BN6_22970</name>
</gene>
<organism evidence="7 8">
    <name type="scientific">Saccharothrix espanaensis (strain ATCC 51144 / DSM 44229 / JCM 9112 / NBRC 15066 / NRRL 15764)</name>
    <dbReference type="NCBI Taxonomy" id="1179773"/>
    <lineage>
        <taxon>Bacteria</taxon>
        <taxon>Bacillati</taxon>
        <taxon>Actinomycetota</taxon>
        <taxon>Actinomycetes</taxon>
        <taxon>Pseudonocardiales</taxon>
        <taxon>Pseudonocardiaceae</taxon>
        <taxon>Saccharothrix</taxon>
    </lineage>
</organism>
<evidence type="ECO:0000313" key="8">
    <source>
        <dbReference type="Proteomes" id="UP000006281"/>
    </source>
</evidence>
<dbReference type="InterPro" id="IPR038050">
    <property type="entry name" value="Neuro_actylchol_rec"/>
</dbReference>
<dbReference type="Proteomes" id="UP000006281">
    <property type="component" value="Chromosome"/>
</dbReference>
<comment type="subcellular location">
    <subcellularLocation>
        <location evidence="1">Membrane</location>
        <topology evidence="1">Multi-pass membrane protein</topology>
    </subcellularLocation>
</comment>
<feature type="transmembrane region" description="Helical" evidence="4">
    <location>
        <begin position="751"/>
        <end position="770"/>
    </location>
</feature>
<dbReference type="InterPro" id="IPR006029">
    <property type="entry name" value="Neurotrans-gated_channel_TM"/>
</dbReference>
<dbReference type="PANTHER" id="PTHR47151">
    <property type="entry name" value="LEU/ILE/VAL-BINDING ABC TRANSPORTER SUBUNIT"/>
    <property type="match status" value="1"/>
</dbReference>
<dbReference type="STRING" id="1179773.BN6_22970"/>
<keyword evidence="4" id="KW-1133">Transmembrane helix</keyword>
<dbReference type="PATRIC" id="fig|1179773.3.peg.2293"/>
<feature type="transmembrane region" description="Helical" evidence="4">
    <location>
        <begin position="777"/>
        <end position="795"/>
    </location>
</feature>
<dbReference type="eggNOG" id="COG0683">
    <property type="taxonomic scope" value="Bacteria"/>
</dbReference>
<evidence type="ECO:0000259" key="5">
    <source>
        <dbReference type="Pfam" id="PF02932"/>
    </source>
</evidence>
<dbReference type="Pfam" id="PF13458">
    <property type="entry name" value="Peripla_BP_6"/>
    <property type="match status" value="1"/>
</dbReference>
<feature type="domain" description="Leucine-binding protein" evidence="6">
    <location>
        <begin position="166"/>
        <end position="519"/>
    </location>
</feature>
<dbReference type="InterPro" id="IPR036719">
    <property type="entry name" value="Neuro-gated_channel_TM_sf"/>
</dbReference>
<name>K0JVZ9_SACES</name>
<dbReference type="InterPro" id="IPR028082">
    <property type="entry name" value="Peripla_BP_I"/>
</dbReference>
<dbReference type="Gene3D" id="3.40.50.2300">
    <property type="match status" value="2"/>
</dbReference>
<feature type="transmembrane region" description="Helical" evidence="4">
    <location>
        <begin position="853"/>
        <end position="870"/>
    </location>
</feature>
<keyword evidence="4" id="KW-0812">Transmembrane</keyword>
<dbReference type="Pfam" id="PF02932">
    <property type="entry name" value="Neur_chan_memb"/>
    <property type="match status" value="1"/>
</dbReference>
<dbReference type="GO" id="GO:0016020">
    <property type="term" value="C:membrane"/>
    <property type="evidence" value="ECO:0007669"/>
    <property type="project" value="UniProtKB-SubCell"/>
</dbReference>
<dbReference type="SUPFAM" id="SSF53822">
    <property type="entry name" value="Periplasmic binding protein-like I"/>
    <property type="match status" value="1"/>
</dbReference>
<evidence type="ECO:0000256" key="3">
    <source>
        <dbReference type="ARBA" id="ARBA00022729"/>
    </source>
</evidence>
<accession>K0JVZ9</accession>
<feature type="transmembrane region" description="Helical" evidence="4">
    <location>
        <begin position="815"/>
        <end position="832"/>
    </location>
</feature>
<evidence type="ECO:0000256" key="4">
    <source>
        <dbReference type="SAM" id="Phobius"/>
    </source>
</evidence>
<dbReference type="SUPFAM" id="SSF63712">
    <property type="entry name" value="Nicotinic receptor ligand binding domain-like"/>
    <property type="match status" value="1"/>
</dbReference>
<dbReference type="KEGG" id="sesp:BN6_22970"/>
<reference evidence="7 8" key="1">
    <citation type="journal article" date="2012" name="BMC Genomics">
        <title>Complete genome sequence of Saccharothrix espanaensis DSM 44229T and comparison to the other completely sequenced Pseudonocardiaceae.</title>
        <authorList>
            <person name="Strobel T."/>
            <person name="Al-Dilaimi A."/>
            <person name="Blom J."/>
            <person name="Gessner A."/>
            <person name="Kalinowski J."/>
            <person name="Luzhetska M."/>
            <person name="Puhler A."/>
            <person name="Szczepanowski R."/>
            <person name="Bechthold A."/>
            <person name="Ruckert C."/>
        </authorList>
    </citation>
    <scope>NUCLEOTIDE SEQUENCE [LARGE SCALE GENOMIC DNA]</scope>
    <source>
        <strain evidence="8">ATCC 51144 / DSM 44229 / JCM 9112 / NBRC 15066 / NRRL 15764</strain>
    </source>
</reference>
<dbReference type="SUPFAM" id="SSF90112">
    <property type="entry name" value="Neurotransmitter-gated ion-channel transmembrane pore"/>
    <property type="match status" value="1"/>
</dbReference>
<evidence type="ECO:0000256" key="1">
    <source>
        <dbReference type="ARBA" id="ARBA00004141"/>
    </source>
</evidence>
<dbReference type="PANTHER" id="PTHR47151:SF2">
    <property type="entry name" value="AMINO ACID BINDING PROTEIN"/>
    <property type="match status" value="1"/>
</dbReference>
<sequence length="871" mass="94307">MAARCATTIPPVAANAVPEVVTVPDLPGTASAYTHEALRAREADPARARELLGRALAEDFGYEPAWRWLAELVDDPAERRFCLDKAANLVAEPDTLRARAALGRGPRRPPTEVADLVDPPRPVSVARTRKRLRGKRRMVAIVLAAVLLVTLIAAWTMTGGGLGPTLHIAVVTSGTGEIAEQSAHVERSLRMRVDELNTRGGVAGHRVELDVYDDEGRADRARAVAEEVVRDGRALFVVGHGGSDTALAASPVYRAAGIAAVTPSAGSSRLTDDSEWYFRSMFGNRTQGDFLAAYAAKALGARAAKVVYDDEEYGQSVNQSFSTAFGLLGSTAEGIPVTDDATADDAVRRLADSRSADPVVLATTEKRGLRFVERLREAGFTAPVLGTSSMGTQSVHRALVRDERERGRPGLFTAGLHLATPLALDSLSGPALTWAQDYEKRYGQRPLWPAATARQAIDIGVHAALTGGLGLDESHRGEDRRRLRDALASLKDRKNAFPALLGPLYFSAAGSAQMPVSFVVSDGTRLVSAPVQFTAYDPPSDRALREGLAGGEVIAIDGRYLTLRQVVATGVNLNEVRDLDTRDGTYFVDFFLWLKYNGDHVASDVSFVNSVKPDLKLGQPLRDVTENGRTYRLYRVADRFKNALEFRDFPFDRQALDVRLQNRTRTADEVIYVTDKEILNQSPEEYLRSGTDADAGIDNLPNWFASSVTFAQRTVGSSDALGGNEASGAVSGIYYSQYTADVEIARDVLPFLVKNLLPLVLLIGVTYLSLFFKASDGAAPVSMGVTAILSTAVLLNNVTSQLPSVSYTVALEWGYYAFILLAAMCVLVAMLRKRFVNRGRGRTEAKLSSFARVAYPVFILTVVLGYVVAYA</sequence>
<dbReference type="HOGENOM" id="CLU_011257_0_0_11"/>
<dbReference type="InterPro" id="IPR028081">
    <property type="entry name" value="Leu-bd"/>
</dbReference>
<keyword evidence="8" id="KW-1185">Reference proteome</keyword>
<keyword evidence="3" id="KW-0732">Signal</keyword>
<evidence type="ECO:0000313" key="7">
    <source>
        <dbReference type="EMBL" id="CCH29617.1"/>
    </source>
</evidence>
<keyword evidence="4" id="KW-0472">Membrane</keyword>
<dbReference type="InterPro" id="IPR036734">
    <property type="entry name" value="Neur_chan_lig-bd_sf"/>
</dbReference>
<dbReference type="Gene3D" id="2.70.170.10">
    <property type="entry name" value="Neurotransmitter-gated ion-channel ligand-binding domain"/>
    <property type="match status" value="1"/>
</dbReference>
<feature type="transmembrane region" description="Helical" evidence="4">
    <location>
        <begin position="138"/>
        <end position="157"/>
    </location>
</feature>
<dbReference type="EMBL" id="HE804045">
    <property type="protein sequence ID" value="CCH29617.1"/>
    <property type="molecule type" value="Genomic_DNA"/>
</dbReference>
<proteinExistence type="inferred from homology"/>
<evidence type="ECO:0000259" key="6">
    <source>
        <dbReference type="Pfam" id="PF13458"/>
    </source>
</evidence>
<feature type="domain" description="Neurotransmitter-gated ion-channel transmembrane" evidence="5">
    <location>
        <begin position="757"/>
        <end position="830"/>
    </location>
</feature>
<dbReference type="GO" id="GO:0005230">
    <property type="term" value="F:extracellular ligand-gated monoatomic ion channel activity"/>
    <property type="evidence" value="ECO:0007669"/>
    <property type="project" value="InterPro"/>
</dbReference>
<dbReference type="Gene3D" id="1.20.58.390">
    <property type="entry name" value="Neurotransmitter-gated ion-channel transmembrane domain"/>
    <property type="match status" value="1"/>
</dbReference>
<comment type="similarity">
    <text evidence="2">Belongs to the leucine-binding protein family.</text>
</comment>
<protein>
    <submittedName>
        <fullName evidence="7">Uncharacterized protein</fullName>
    </submittedName>
</protein>